<evidence type="ECO:0000256" key="1">
    <source>
        <dbReference type="SAM" id="Phobius"/>
    </source>
</evidence>
<feature type="transmembrane region" description="Helical" evidence="1">
    <location>
        <begin position="155"/>
        <end position="177"/>
    </location>
</feature>
<accession>A0A0R2HBM1</accession>
<dbReference type="PANTHER" id="PTHR37305:SF1">
    <property type="entry name" value="MEMBRANE PROTEIN"/>
    <property type="match status" value="1"/>
</dbReference>
<organism evidence="2 3">
    <name type="scientific">Kandleria vitulina DSM 20405</name>
    <dbReference type="NCBI Taxonomy" id="1410657"/>
    <lineage>
        <taxon>Bacteria</taxon>
        <taxon>Bacillati</taxon>
        <taxon>Bacillota</taxon>
        <taxon>Erysipelotrichia</taxon>
        <taxon>Erysipelotrichales</taxon>
        <taxon>Coprobacillaceae</taxon>
        <taxon>Kandleria</taxon>
    </lineage>
</organism>
<dbReference type="Proteomes" id="UP000051841">
    <property type="component" value="Unassembled WGS sequence"/>
</dbReference>
<feature type="transmembrane region" description="Helical" evidence="1">
    <location>
        <begin position="184"/>
        <end position="202"/>
    </location>
</feature>
<feature type="transmembrane region" description="Helical" evidence="1">
    <location>
        <begin position="15"/>
        <end position="34"/>
    </location>
</feature>
<dbReference type="RefSeq" id="WP_031589346.1">
    <property type="nucleotide sequence ID" value="NZ_JNKN01000017.1"/>
</dbReference>
<sequence>MTLFLQELKRGRKVLLIWSLLVAFFVAVCILVYPEMKNMKADFSNMGAFSSAFGLNQFNFLTFFGFYGVECGMMMTLGGSLYAAFIGINIISKEEYEKTADFLLTQPYSRGKVAFIKFIAMQIQVILFNLLMLIAAIICMIIIKQDFLVREFYLIHMAVVFINMVIASISYSLSCFLRQNGTGIGLGLAVLLYFVYIVGNISNQKELFGKLSPFSLSDTADILTKHVLNGTVIIIWTVVSIVMVCIGLIKYVRKDIY</sequence>
<keyword evidence="1" id="KW-0812">Transmembrane</keyword>
<feature type="transmembrane region" description="Helical" evidence="1">
    <location>
        <begin position="46"/>
        <end position="67"/>
    </location>
</feature>
<dbReference type="GO" id="GO:0005886">
    <property type="term" value="C:plasma membrane"/>
    <property type="evidence" value="ECO:0007669"/>
    <property type="project" value="UniProtKB-SubCell"/>
</dbReference>
<keyword evidence="1" id="KW-1133">Transmembrane helix</keyword>
<dbReference type="EMBL" id="JQBL01000017">
    <property type="protein sequence ID" value="KRN49928.1"/>
    <property type="molecule type" value="Genomic_DNA"/>
</dbReference>
<evidence type="ECO:0000313" key="2">
    <source>
        <dbReference type="EMBL" id="KRN49928.1"/>
    </source>
</evidence>
<feature type="transmembrane region" description="Helical" evidence="1">
    <location>
        <begin position="233"/>
        <end position="252"/>
    </location>
</feature>
<dbReference type="Pfam" id="PF12679">
    <property type="entry name" value="ABC2_membrane_2"/>
    <property type="match status" value="1"/>
</dbReference>
<keyword evidence="3" id="KW-1185">Reference proteome</keyword>
<feature type="transmembrane region" description="Helical" evidence="1">
    <location>
        <begin position="73"/>
        <end position="92"/>
    </location>
</feature>
<comment type="caution">
    <text evidence="2">The sequence shown here is derived from an EMBL/GenBank/DDBJ whole genome shotgun (WGS) entry which is preliminary data.</text>
</comment>
<dbReference type="GO" id="GO:0140359">
    <property type="term" value="F:ABC-type transporter activity"/>
    <property type="evidence" value="ECO:0007669"/>
    <property type="project" value="InterPro"/>
</dbReference>
<evidence type="ECO:0008006" key="4">
    <source>
        <dbReference type="Google" id="ProtNLM"/>
    </source>
</evidence>
<gene>
    <name evidence="2" type="ORF">IV49_GL000534</name>
</gene>
<proteinExistence type="predicted"/>
<feature type="transmembrane region" description="Helical" evidence="1">
    <location>
        <begin position="113"/>
        <end position="143"/>
    </location>
</feature>
<name>A0A0R2HBM1_9FIRM</name>
<reference evidence="2 3" key="1">
    <citation type="journal article" date="2015" name="Genome Announc.">
        <title>Expanding the biotechnology potential of lactobacilli through comparative genomics of 213 strains and associated genera.</title>
        <authorList>
            <person name="Sun Z."/>
            <person name="Harris H.M."/>
            <person name="McCann A."/>
            <person name="Guo C."/>
            <person name="Argimon S."/>
            <person name="Zhang W."/>
            <person name="Yang X."/>
            <person name="Jeffery I.B."/>
            <person name="Cooney J.C."/>
            <person name="Kagawa T.F."/>
            <person name="Liu W."/>
            <person name="Song Y."/>
            <person name="Salvetti E."/>
            <person name="Wrobel A."/>
            <person name="Rasinkangas P."/>
            <person name="Parkhill J."/>
            <person name="Rea M.C."/>
            <person name="O'Sullivan O."/>
            <person name="Ritari J."/>
            <person name="Douillard F.P."/>
            <person name="Paul Ross R."/>
            <person name="Yang R."/>
            <person name="Briner A.E."/>
            <person name="Felis G.E."/>
            <person name="de Vos W.M."/>
            <person name="Barrangou R."/>
            <person name="Klaenhammer T.R."/>
            <person name="Caufield P.W."/>
            <person name="Cui Y."/>
            <person name="Zhang H."/>
            <person name="O'Toole P.W."/>
        </authorList>
    </citation>
    <scope>NUCLEOTIDE SEQUENCE [LARGE SCALE GENOMIC DNA]</scope>
    <source>
        <strain evidence="2 3">DSM 20405</strain>
    </source>
</reference>
<keyword evidence="1" id="KW-0472">Membrane</keyword>
<dbReference type="PATRIC" id="fig|1410657.5.peg.560"/>
<evidence type="ECO:0000313" key="3">
    <source>
        <dbReference type="Proteomes" id="UP000051841"/>
    </source>
</evidence>
<dbReference type="AlphaFoldDB" id="A0A0R2HBM1"/>
<protein>
    <recommendedName>
        <fullName evidence="4">ABC transporter permease</fullName>
    </recommendedName>
</protein>
<dbReference type="PANTHER" id="PTHR37305">
    <property type="entry name" value="INTEGRAL MEMBRANE PROTEIN-RELATED"/>
    <property type="match status" value="1"/>
</dbReference>